<dbReference type="AlphaFoldDB" id="A0A8J7MAJ1"/>
<comment type="caution">
    <text evidence="14">The sequence shown here is derived from an EMBL/GenBank/DDBJ whole genome shotgun (WGS) entry which is preliminary data.</text>
</comment>
<feature type="domain" description="Response regulatory" evidence="13">
    <location>
        <begin position="8"/>
        <end position="122"/>
    </location>
</feature>
<dbReference type="Proteomes" id="UP000655420">
    <property type="component" value="Unassembled WGS sequence"/>
</dbReference>
<dbReference type="InterPro" id="IPR058031">
    <property type="entry name" value="AAA_lid_NorR"/>
</dbReference>
<feature type="domain" description="Sigma-54 factor interaction" evidence="12">
    <location>
        <begin position="147"/>
        <end position="376"/>
    </location>
</feature>
<dbReference type="InterPro" id="IPR011006">
    <property type="entry name" value="CheY-like_superfamily"/>
</dbReference>
<reference evidence="14" key="1">
    <citation type="submission" date="2020-12" db="EMBL/GenBank/DDBJ databases">
        <title>Bacterial taxonomy.</title>
        <authorList>
            <person name="Pan X."/>
        </authorList>
    </citation>
    <scope>NUCLEOTIDE SEQUENCE</scope>
    <source>
        <strain evidence="14">M0105</strain>
    </source>
</reference>
<evidence type="ECO:0000259" key="12">
    <source>
        <dbReference type="PROSITE" id="PS50045"/>
    </source>
</evidence>
<protein>
    <recommendedName>
        <fullName evidence="3">Nif-specific regulatory protein</fullName>
    </recommendedName>
</protein>
<dbReference type="GO" id="GO:0006355">
    <property type="term" value="P:regulation of DNA-templated transcription"/>
    <property type="evidence" value="ECO:0007669"/>
    <property type="project" value="InterPro"/>
</dbReference>
<dbReference type="Gene3D" id="1.10.8.60">
    <property type="match status" value="1"/>
</dbReference>
<dbReference type="InterPro" id="IPR002197">
    <property type="entry name" value="HTH_Fis"/>
</dbReference>
<sequence>MSAQIAPHVLLVEDDAMVRAALAQTLDLADIAVETAESAEVALQRLDPAWPGAVISDVRMPGKDGLALLDAVVAMDRELPVVMLTGEGDIPMAVRAMSAGAYDFLEKPCPPQRLIEVARRACHTRALVLENRALRAELAAAPGTVRLIGESAAAKRLREQIEKVAASGLDVLILGETGAGKEVAARMLHARSARAEGPFIAINCGALSPDLAGSELFGHEKGAFTGATARRIGRFEQAGGGTVFLDEIESMSLDLQVRLLRVLQERELERLGAERAIPIDVRVIAATKADLHAGAAEGRFRSDLTYRLDVARVAVPPLRERREDLAALFRHFVVEAASRAGQTAPQVPDALVAELAAHEWPGNVRELKNAAQRFALGLDWHASGTQSAEPAPDGTAATLVARMAAYEKSMLSDALRATGGHVPTACERLGTPRKTFYEKLARHGLKPDDFR</sequence>
<organism evidence="14 15">
    <name type="scientific">Thermohalobaculum xanthum</name>
    <dbReference type="NCBI Taxonomy" id="2753746"/>
    <lineage>
        <taxon>Bacteria</taxon>
        <taxon>Pseudomonadati</taxon>
        <taxon>Pseudomonadota</taxon>
        <taxon>Alphaproteobacteria</taxon>
        <taxon>Rhodobacterales</taxon>
        <taxon>Paracoccaceae</taxon>
        <taxon>Thermohalobaculum</taxon>
    </lineage>
</organism>
<dbReference type="InterPro" id="IPR025944">
    <property type="entry name" value="Sigma_54_int_dom_CS"/>
</dbReference>
<evidence type="ECO:0000256" key="1">
    <source>
        <dbReference type="ARBA" id="ARBA00002167"/>
    </source>
</evidence>
<dbReference type="PANTHER" id="PTHR32071:SF57">
    <property type="entry name" value="C4-DICARBOXYLATE TRANSPORT TRANSCRIPTIONAL REGULATORY PROTEIN DCTD"/>
    <property type="match status" value="1"/>
</dbReference>
<dbReference type="CDD" id="cd00009">
    <property type="entry name" value="AAA"/>
    <property type="match status" value="1"/>
</dbReference>
<evidence type="ECO:0000256" key="6">
    <source>
        <dbReference type="ARBA" id="ARBA00022840"/>
    </source>
</evidence>
<comment type="function">
    <text evidence="1">Required for activation of most nif operons, which are directly involved in nitrogen fixation.</text>
</comment>
<keyword evidence="15" id="KW-1185">Reference proteome</keyword>
<keyword evidence="9" id="KW-0010">Activator</keyword>
<keyword evidence="7" id="KW-0902">Two-component regulatory system</keyword>
<evidence type="ECO:0000256" key="3">
    <source>
        <dbReference type="ARBA" id="ARBA00015308"/>
    </source>
</evidence>
<dbReference type="InterPro" id="IPR003593">
    <property type="entry name" value="AAA+_ATPase"/>
</dbReference>
<dbReference type="SUPFAM" id="SSF52172">
    <property type="entry name" value="CheY-like"/>
    <property type="match status" value="1"/>
</dbReference>
<dbReference type="Pfam" id="PF00072">
    <property type="entry name" value="Response_reg"/>
    <property type="match status" value="1"/>
</dbReference>
<evidence type="ECO:0000256" key="2">
    <source>
        <dbReference type="ARBA" id="ARBA00011135"/>
    </source>
</evidence>
<name>A0A8J7MAJ1_9RHOB</name>
<evidence type="ECO:0000256" key="8">
    <source>
        <dbReference type="ARBA" id="ARBA00023015"/>
    </source>
</evidence>
<proteinExistence type="predicted"/>
<keyword evidence="5" id="KW-0547">Nucleotide-binding</keyword>
<dbReference type="SMART" id="SM00382">
    <property type="entry name" value="AAA"/>
    <property type="match status" value="1"/>
</dbReference>
<evidence type="ECO:0000256" key="4">
    <source>
        <dbReference type="ARBA" id="ARBA00022553"/>
    </source>
</evidence>
<dbReference type="EMBL" id="JAEHHL010000010">
    <property type="protein sequence ID" value="MBK0400743.1"/>
    <property type="molecule type" value="Genomic_DNA"/>
</dbReference>
<evidence type="ECO:0000256" key="10">
    <source>
        <dbReference type="ARBA" id="ARBA00023163"/>
    </source>
</evidence>
<evidence type="ECO:0000259" key="13">
    <source>
        <dbReference type="PROSITE" id="PS50110"/>
    </source>
</evidence>
<keyword evidence="10" id="KW-0804">Transcription</keyword>
<evidence type="ECO:0000313" key="14">
    <source>
        <dbReference type="EMBL" id="MBK0400743.1"/>
    </source>
</evidence>
<dbReference type="InterPro" id="IPR027417">
    <property type="entry name" value="P-loop_NTPase"/>
</dbReference>
<dbReference type="InterPro" id="IPR002078">
    <property type="entry name" value="Sigma_54_int"/>
</dbReference>
<dbReference type="PROSITE" id="PS00688">
    <property type="entry name" value="SIGMA54_INTERACT_3"/>
    <property type="match status" value="1"/>
</dbReference>
<dbReference type="RefSeq" id="WP_200612147.1">
    <property type="nucleotide sequence ID" value="NZ_JAEHHL010000010.1"/>
</dbReference>
<dbReference type="SUPFAM" id="SSF46689">
    <property type="entry name" value="Homeodomain-like"/>
    <property type="match status" value="1"/>
</dbReference>
<evidence type="ECO:0000256" key="9">
    <source>
        <dbReference type="ARBA" id="ARBA00023159"/>
    </source>
</evidence>
<keyword evidence="4 11" id="KW-0597">Phosphoprotein</keyword>
<dbReference type="FunFam" id="3.40.50.300:FF:000006">
    <property type="entry name" value="DNA-binding transcriptional regulator NtrC"/>
    <property type="match status" value="1"/>
</dbReference>
<keyword evidence="8" id="KW-0805">Transcription regulation</keyword>
<dbReference type="FunFam" id="3.40.50.2300:FF:000018">
    <property type="entry name" value="DNA-binding transcriptional regulator NtrC"/>
    <property type="match status" value="1"/>
</dbReference>
<dbReference type="Gene3D" id="3.40.50.300">
    <property type="entry name" value="P-loop containing nucleotide triphosphate hydrolases"/>
    <property type="match status" value="1"/>
</dbReference>
<dbReference type="Pfam" id="PF25601">
    <property type="entry name" value="AAA_lid_14"/>
    <property type="match status" value="1"/>
</dbReference>
<feature type="modified residue" description="4-aspartylphosphate" evidence="11">
    <location>
        <position position="57"/>
    </location>
</feature>
<dbReference type="PROSITE" id="PS50110">
    <property type="entry name" value="RESPONSE_REGULATORY"/>
    <property type="match status" value="1"/>
</dbReference>
<dbReference type="GO" id="GO:0000160">
    <property type="term" value="P:phosphorelay signal transduction system"/>
    <property type="evidence" value="ECO:0007669"/>
    <property type="project" value="UniProtKB-KW"/>
</dbReference>
<dbReference type="SMART" id="SM00448">
    <property type="entry name" value="REC"/>
    <property type="match status" value="1"/>
</dbReference>
<dbReference type="PROSITE" id="PS50045">
    <property type="entry name" value="SIGMA54_INTERACT_4"/>
    <property type="match status" value="1"/>
</dbReference>
<keyword evidence="6" id="KW-0067">ATP-binding</keyword>
<evidence type="ECO:0000256" key="7">
    <source>
        <dbReference type="ARBA" id="ARBA00023012"/>
    </source>
</evidence>
<comment type="subunit">
    <text evidence="2">Interacts with sigma-54.</text>
</comment>
<dbReference type="Pfam" id="PF02954">
    <property type="entry name" value="HTH_8"/>
    <property type="match status" value="1"/>
</dbReference>
<dbReference type="Pfam" id="PF00158">
    <property type="entry name" value="Sigma54_activat"/>
    <property type="match status" value="1"/>
</dbReference>
<dbReference type="CDD" id="cd17549">
    <property type="entry name" value="REC_DctD-like"/>
    <property type="match status" value="1"/>
</dbReference>
<dbReference type="SUPFAM" id="SSF52540">
    <property type="entry name" value="P-loop containing nucleoside triphosphate hydrolases"/>
    <property type="match status" value="1"/>
</dbReference>
<evidence type="ECO:0000256" key="5">
    <source>
        <dbReference type="ARBA" id="ARBA00022741"/>
    </source>
</evidence>
<evidence type="ECO:0000313" key="15">
    <source>
        <dbReference type="Proteomes" id="UP000655420"/>
    </source>
</evidence>
<dbReference type="InterPro" id="IPR001789">
    <property type="entry name" value="Sig_transdc_resp-reg_receiver"/>
</dbReference>
<dbReference type="InterPro" id="IPR009057">
    <property type="entry name" value="Homeodomain-like_sf"/>
</dbReference>
<dbReference type="Gene3D" id="1.10.10.60">
    <property type="entry name" value="Homeodomain-like"/>
    <property type="match status" value="1"/>
</dbReference>
<dbReference type="Gene3D" id="3.40.50.2300">
    <property type="match status" value="1"/>
</dbReference>
<dbReference type="GO" id="GO:0005524">
    <property type="term" value="F:ATP binding"/>
    <property type="evidence" value="ECO:0007669"/>
    <property type="project" value="UniProtKB-KW"/>
</dbReference>
<dbReference type="GO" id="GO:0043565">
    <property type="term" value="F:sequence-specific DNA binding"/>
    <property type="evidence" value="ECO:0007669"/>
    <property type="project" value="InterPro"/>
</dbReference>
<gene>
    <name evidence="14" type="ORF">H0I76_16205</name>
</gene>
<evidence type="ECO:0000256" key="11">
    <source>
        <dbReference type="PROSITE-ProRule" id="PRU00169"/>
    </source>
</evidence>
<accession>A0A8J7MAJ1</accession>
<dbReference type="PANTHER" id="PTHR32071">
    <property type="entry name" value="TRANSCRIPTIONAL REGULATORY PROTEIN"/>
    <property type="match status" value="1"/>
</dbReference>